<name>A0ABU1UV73_9GAMM</name>
<keyword evidence="2" id="KW-1185">Reference proteome</keyword>
<dbReference type="RefSeq" id="WP_310069744.1">
    <property type="nucleotide sequence ID" value="NZ_JAVDVX010000002.1"/>
</dbReference>
<sequence length="342" mass="37415">MAQDADISIRSALINRDQLIEKINKGEYLVIAADESVLTDLPSGNWIAGTIPYFMTAEGGKVDREKIFVNTIEGVQPNNAPRITLYDGNSIARIAQEAPEHGFTIIILPAMSEVHLSYAQNAPDYPNMYFSPIIGWISGVHLDDIGSRSAKVGFGPARGMLFDQQAVAMHIPLPTNQLANINIVNLFSQGDGPEIKFKSTGFSVSDCTINGEAANLADYIKYAKVDTRLPLVANYSGVMINVSIQQVNESNNKVDLYAPVFADISYRFAKPVENYIESFNKELSASASEGISFSCNCILNYLYSELEGKKTRDLTGPITFGEVAYQLLNQTLVYLSISGGSR</sequence>
<dbReference type="Pfam" id="PF22396">
    <property type="entry name" value="DUF6976"/>
    <property type="match status" value="1"/>
</dbReference>
<organism evidence="1 2">
    <name type="scientific">Cellvibrio fibrivorans</name>
    <dbReference type="NCBI Taxonomy" id="126350"/>
    <lineage>
        <taxon>Bacteria</taxon>
        <taxon>Pseudomonadati</taxon>
        <taxon>Pseudomonadota</taxon>
        <taxon>Gammaproteobacteria</taxon>
        <taxon>Cellvibrionales</taxon>
        <taxon>Cellvibrionaceae</taxon>
        <taxon>Cellvibrio</taxon>
    </lineage>
</organism>
<evidence type="ECO:0000313" key="1">
    <source>
        <dbReference type="EMBL" id="MDR7089096.1"/>
    </source>
</evidence>
<dbReference type="Proteomes" id="UP001253595">
    <property type="component" value="Unassembled WGS sequence"/>
</dbReference>
<proteinExistence type="predicted"/>
<gene>
    <name evidence="1" type="ORF">J2X05_001102</name>
</gene>
<evidence type="ECO:0000313" key="2">
    <source>
        <dbReference type="Proteomes" id="UP001253595"/>
    </source>
</evidence>
<protein>
    <submittedName>
        <fullName evidence="1">Uncharacterized protein</fullName>
    </submittedName>
</protein>
<reference evidence="1 2" key="1">
    <citation type="submission" date="2023-07" db="EMBL/GenBank/DDBJ databases">
        <title>Sorghum-associated microbial communities from plants grown in Nebraska, USA.</title>
        <authorList>
            <person name="Schachtman D."/>
        </authorList>
    </citation>
    <scope>NUCLEOTIDE SEQUENCE [LARGE SCALE GENOMIC DNA]</scope>
    <source>
        <strain evidence="1 2">BE190</strain>
    </source>
</reference>
<dbReference type="EMBL" id="JAVDVX010000002">
    <property type="protein sequence ID" value="MDR7089096.1"/>
    <property type="molecule type" value="Genomic_DNA"/>
</dbReference>
<accession>A0ABU1UV73</accession>
<dbReference type="InterPro" id="IPR054249">
    <property type="entry name" value="DUF6976"/>
</dbReference>
<comment type="caution">
    <text evidence="1">The sequence shown here is derived from an EMBL/GenBank/DDBJ whole genome shotgun (WGS) entry which is preliminary data.</text>
</comment>